<dbReference type="GeneID" id="92182053"/>
<dbReference type="Pfam" id="PF14566">
    <property type="entry name" value="PTPlike_phytase"/>
    <property type="match status" value="3"/>
</dbReference>
<evidence type="ECO:0000313" key="2">
    <source>
        <dbReference type="EMBL" id="KAK8849462.1"/>
    </source>
</evidence>
<dbReference type="InterPro" id="IPR050561">
    <property type="entry name" value="PTP"/>
</dbReference>
<dbReference type="FunFam" id="3.90.190.10:FF:000127">
    <property type="entry name" value="Chromosome 21, whole genome shotgun sequence"/>
    <property type="match status" value="1"/>
</dbReference>
<comment type="caution">
    <text evidence="2">The sequence shown here is derived from an EMBL/GenBank/DDBJ whole genome shotgun (WGS) entry which is preliminary data.</text>
</comment>
<dbReference type="SMART" id="SM01301">
    <property type="entry name" value="PTPlike_phytase"/>
    <property type="match status" value="3"/>
</dbReference>
<dbReference type="SUPFAM" id="SSF52799">
    <property type="entry name" value="(Phosphotyrosine protein) phosphatases II"/>
    <property type="match status" value="3"/>
</dbReference>
<protein>
    <recommendedName>
        <fullName evidence="4">Inositol hexakisphosphate-domain-containing protein</fullName>
    </recommendedName>
</protein>
<accession>A0AAW0YI05</accession>
<organism evidence="2 3">
    <name type="scientific">Kwoniella newhampshirensis</name>
    <dbReference type="NCBI Taxonomy" id="1651941"/>
    <lineage>
        <taxon>Eukaryota</taxon>
        <taxon>Fungi</taxon>
        <taxon>Dikarya</taxon>
        <taxon>Basidiomycota</taxon>
        <taxon>Agaricomycotina</taxon>
        <taxon>Tremellomycetes</taxon>
        <taxon>Tremellales</taxon>
        <taxon>Cryptococcaceae</taxon>
        <taxon>Kwoniella</taxon>
    </lineage>
</organism>
<dbReference type="InterPro" id="IPR029021">
    <property type="entry name" value="Prot-tyrosine_phosphatase-like"/>
</dbReference>
<dbReference type="RefSeq" id="XP_066801350.1">
    <property type="nucleotide sequence ID" value="XM_066947891.1"/>
</dbReference>
<dbReference type="Gene3D" id="3.90.190.10">
    <property type="entry name" value="Protein tyrosine phosphatase superfamily"/>
    <property type="match status" value="3"/>
</dbReference>
<feature type="compositionally biased region" description="Polar residues" evidence="1">
    <location>
        <begin position="34"/>
        <end position="45"/>
    </location>
</feature>
<sequence length="1440" mass="160323">MPRPTSAPVNTTETKSAPPRSPPQQQAHLPSRPSPLSTPVTSNVNPKGRRVSIAASEASSSKLTSTLSGLKLNGITQGKGRVLGLQDKLKQEVDGVVKRRSGGVLGRGYILKTDHYPTGRAMDLEINIQGAPNFRAPDEESLNVFGVAQPTAAGLKSILTLLNCQPQRPVRKAHPRRSSVPAGTRPIDRGKIDRVVSQPGSSPLAESVSMDSGNTSDDGEEGQAIWFSTREETLVYCNGRPYVLRDAAHPYQTLTLSDRATNLEDIERRLKLDILDEARKYGGMILTHDEITGGTIIPTWVSVDEESIQTPKELWEDMKQRGWRVDFWRIPVAPDTPIEHNYLDAYVSVLKTADPQTTALVFNCGMGVVRTTFAMCTAVLLRRKQLLLRDMNDPFLSVTNSGVATPSQIPQAAQFLEQATLQQALNKSLLKVTRVLDRNLPSKHPSTAIDLLSSQPTLLEQLRKAHMGSYQIVLSLLSSLDHGKQMKRLVDAVIDTCDAVVNLRENVIEHRIKYSVSAMDDKNRQVWLDKALRALEQYFDLIVFASYVEETDAGTSGVTFSSWLKSRPEIWNQIKVLRRSGGNRLFAFAPVNDLSVISRSSELGEGGLHTRRDVDVQGGKVLGDEWAEHVVTNRSGIMLRASTLLKSDLWLSESAASVEGVRGAVGFRQVKGSTVYATGQPTQDAISTILQIVHRRSPEIGTVIWVCLREEPLVMINGTPYCLRRDSTALRNLRDYSGVSSSRLEVLEQRLKSDVVNEIEQFQGRVLLHTETAEGEVVPVWESVDKMDVASVREVMDDAAITSKDVQLEFVRIPVTSESSPDFHDLTELLDILLRADLDSSAIILNDQLGRGRSSTTAVIVLLIRRWLKQGRSEGAMTPHTPSRNRPPMHRKQTTAAPRTSWQIINSCLRLIRNGLDVKQVVDEAIDATAAHFNLREAIEDLRTKALEAPNPETKSKFIERGLYHLRRYYHLLIFQAYLESRTPDEENPYSFESWVKHRPVFKTLEKELVQGGLESLAPIERMEPADGMALPDEVTQVVANRSGAILSAQTILKSDFFSGLQKQSLPERVEGAANYRRLPLVCEMEVAHKDGTEEQHYVYGTGMPSYSGLRNALMKMDAGPGGSRRVTWTSLREEPVLYVKARPHVLRLIDKPLTNVETTGVTAAVVERMEVAMKQDVLKELRAGQGRLLLHDEVETRPGCYEIIPIWETLEESEVLTPKELYDSVIEEGYQVDYVRVAITDEQAPLPASLQVLVKRVAEGLKRGTDFVFNCQMGRGRTTTGMTVASLIATIASDDHALEEISTASEDEDEDLDQVPEATHLLNGEYKTILQLVTVMSHGKEAKRITDHAINIMEGVQNLRKAVYDFKLQVDAAEPGSAKHKAQATRAINYLYRYGALIVLANFLLETKEQGIPLDEADFPAWFTQHREIRSILSRKTLE</sequence>
<gene>
    <name evidence="2" type="ORF">IAR55_004795</name>
</gene>
<feature type="region of interest" description="Disordered" evidence="1">
    <location>
        <begin position="873"/>
        <end position="897"/>
    </location>
</feature>
<evidence type="ECO:0000313" key="3">
    <source>
        <dbReference type="Proteomes" id="UP001388673"/>
    </source>
</evidence>
<keyword evidence="3" id="KW-1185">Reference proteome</keyword>
<proteinExistence type="predicted"/>
<reference evidence="2 3" key="1">
    <citation type="journal article" date="2024" name="bioRxiv">
        <title>Comparative genomics of Cryptococcus and Kwoniella reveals pathogenesis evolution and contrasting karyotype dynamics via intercentromeric recombination or chromosome fusion.</title>
        <authorList>
            <person name="Coelho M.A."/>
            <person name="David-Palma M."/>
            <person name="Shea T."/>
            <person name="Bowers K."/>
            <person name="McGinley-Smith S."/>
            <person name="Mohammad A.W."/>
            <person name="Gnirke A."/>
            <person name="Yurkov A.M."/>
            <person name="Nowrousian M."/>
            <person name="Sun S."/>
            <person name="Cuomo C.A."/>
            <person name="Heitman J."/>
        </authorList>
    </citation>
    <scope>NUCLEOTIDE SEQUENCE [LARGE SCALE GENOMIC DNA]</scope>
    <source>
        <strain evidence="2 3">CBS 13917</strain>
    </source>
</reference>
<dbReference type="KEGG" id="kne:92182053"/>
<dbReference type="EMBL" id="JBCAWK010000009">
    <property type="protein sequence ID" value="KAK8849462.1"/>
    <property type="molecule type" value="Genomic_DNA"/>
</dbReference>
<name>A0AAW0YI05_9TREE</name>
<feature type="region of interest" description="Disordered" evidence="1">
    <location>
        <begin position="1"/>
        <end position="47"/>
    </location>
</feature>
<evidence type="ECO:0000256" key="1">
    <source>
        <dbReference type="SAM" id="MobiDB-lite"/>
    </source>
</evidence>
<dbReference type="CDD" id="cd14496">
    <property type="entry name" value="PTP_paladin"/>
    <property type="match status" value="1"/>
</dbReference>
<evidence type="ECO:0008006" key="4">
    <source>
        <dbReference type="Google" id="ProtNLM"/>
    </source>
</evidence>
<dbReference type="Proteomes" id="UP001388673">
    <property type="component" value="Unassembled WGS sequence"/>
</dbReference>
<feature type="region of interest" description="Disordered" evidence="1">
    <location>
        <begin position="168"/>
        <end position="221"/>
    </location>
</feature>
<dbReference type="PANTHER" id="PTHR23339">
    <property type="entry name" value="TYROSINE SPECIFIC PROTEIN PHOSPHATASE AND DUAL SPECIFICITY PROTEIN PHOSPHATASE"/>
    <property type="match status" value="1"/>
</dbReference>
<dbReference type="FunFam" id="3.90.190.10:FF:000117">
    <property type="entry name" value="Unplaced genomic scaffold supercont1.162, whole genome shotgun sequence"/>
    <property type="match status" value="1"/>
</dbReference>